<dbReference type="Gene3D" id="3.50.50.60">
    <property type="entry name" value="FAD/NAD(P)-binding domain"/>
    <property type="match status" value="1"/>
</dbReference>
<dbReference type="RefSeq" id="WP_179252334.1">
    <property type="nucleotide sequence ID" value="NZ_JACBIV010000006.1"/>
</dbReference>
<comment type="caution">
    <text evidence="8">The sequence shown here is derived from an EMBL/GenBank/DDBJ whole genome shotgun (WGS) entry which is preliminary data.</text>
</comment>
<evidence type="ECO:0000256" key="6">
    <source>
        <dbReference type="ARBA" id="ARBA00022857"/>
    </source>
</evidence>
<evidence type="ECO:0000256" key="4">
    <source>
        <dbReference type="ARBA" id="ARBA00022630"/>
    </source>
</evidence>
<sequence length="429" mass="48572">MNNKVYDLIGVGFNVSNIGLAISIKEKSEDISMLFIESNNDSLWQPNMLIPGTDIQNSPHRDLITPINPRSKYTFINYLFEHGRLFEYFNLGLSHPFRAEYARYIKWCAEDFSDHVVYNEKVNSICLDDEHVSGGKLYKLTTTSGKTYRAKNISIGTGREKNIPKEFEKIFNNKVFHLTKYTSSFEGVSMLDNINVAVIGTSQSAIEIVLDLKKRFPNAAVTNISRGFGYRLKDTSPFSYEVFYPEFIDFFYGLNSSDKNEVSNKLRSTNYSAVDSDVLHELYHGMYEDRIVNKERVKLVRNKLISSVVDYGSRIEINTVDKYSQAKDTDIFDYVILATGFKDYEFTKESCACIPLLKDIESVFKAPNGNYNISRDYRLIAIEADNGITSGNIYLNGLCESTHGLGDAGSISSVSIRANIIASSIIENK</sequence>
<comment type="pathway">
    <text evidence="2">Siderophore biosynthesis.</text>
</comment>
<evidence type="ECO:0000256" key="2">
    <source>
        <dbReference type="ARBA" id="ARBA00004924"/>
    </source>
</evidence>
<proteinExistence type="inferred from homology"/>
<dbReference type="AlphaFoldDB" id="A0AAW3WNB6"/>
<evidence type="ECO:0000256" key="1">
    <source>
        <dbReference type="ARBA" id="ARBA00001974"/>
    </source>
</evidence>
<organism evidence="8 9">
    <name type="scientific">Serratia fonticola</name>
    <dbReference type="NCBI Taxonomy" id="47917"/>
    <lineage>
        <taxon>Bacteria</taxon>
        <taxon>Pseudomonadati</taxon>
        <taxon>Pseudomonadota</taxon>
        <taxon>Gammaproteobacteria</taxon>
        <taxon>Enterobacterales</taxon>
        <taxon>Yersiniaceae</taxon>
        <taxon>Serratia</taxon>
    </lineage>
</organism>
<dbReference type="SUPFAM" id="SSF51905">
    <property type="entry name" value="FAD/NAD(P)-binding domain"/>
    <property type="match status" value="1"/>
</dbReference>
<evidence type="ECO:0000313" key="8">
    <source>
        <dbReference type="EMBL" id="MBC3212443.1"/>
    </source>
</evidence>
<dbReference type="EMBL" id="JACNYO010000007">
    <property type="protein sequence ID" value="MBC3212443.1"/>
    <property type="molecule type" value="Genomic_DNA"/>
</dbReference>
<comment type="similarity">
    <text evidence="3">Belongs to the lysine N(6)-hydroxylase/L-ornithine N(5)-oxygenase family.</text>
</comment>
<reference evidence="8" key="1">
    <citation type="submission" date="2020-08" db="EMBL/GenBank/DDBJ databases">
        <title>Food and environmental bacterial isolates.</title>
        <authorList>
            <person name="Richter L."/>
            <person name="Du Plessis E.M."/>
            <person name="Duvenage S."/>
            <person name="Allam M."/>
            <person name="Korsten L."/>
        </authorList>
    </citation>
    <scope>NUCLEOTIDE SEQUENCE</scope>
    <source>
        <strain evidence="8">UPMP2127</strain>
    </source>
</reference>
<keyword evidence="7" id="KW-0560">Oxidoreductase</keyword>
<comment type="cofactor">
    <cofactor evidence="1">
        <name>FAD</name>
        <dbReference type="ChEBI" id="CHEBI:57692"/>
    </cofactor>
</comment>
<protein>
    <submittedName>
        <fullName evidence="8">SidA/IucD/PvdA family monooxygenase</fullName>
    </submittedName>
</protein>
<dbReference type="Proteomes" id="UP000659084">
    <property type="component" value="Unassembled WGS sequence"/>
</dbReference>
<gene>
    <name evidence="8" type="ORF">H8J20_09850</name>
</gene>
<dbReference type="GO" id="GO:0004497">
    <property type="term" value="F:monooxygenase activity"/>
    <property type="evidence" value="ECO:0007669"/>
    <property type="project" value="UniProtKB-KW"/>
</dbReference>
<dbReference type="GO" id="GO:0006879">
    <property type="term" value="P:intracellular iron ion homeostasis"/>
    <property type="evidence" value="ECO:0007669"/>
    <property type="project" value="TreeGrafter"/>
</dbReference>
<keyword evidence="8" id="KW-0503">Monooxygenase</keyword>
<keyword evidence="6" id="KW-0521">NADP</keyword>
<dbReference type="PANTHER" id="PTHR42802:SF1">
    <property type="entry name" value="L-ORNITHINE N(5)-MONOOXYGENASE"/>
    <property type="match status" value="1"/>
</dbReference>
<evidence type="ECO:0000313" key="9">
    <source>
        <dbReference type="Proteomes" id="UP000659084"/>
    </source>
</evidence>
<keyword evidence="5" id="KW-0274">FAD</keyword>
<keyword evidence="4" id="KW-0285">Flavoprotein</keyword>
<dbReference type="InterPro" id="IPR025700">
    <property type="entry name" value="Lys/Orn_oxygenase"/>
</dbReference>
<evidence type="ECO:0000256" key="5">
    <source>
        <dbReference type="ARBA" id="ARBA00022827"/>
    </source>
</evidence>
<accession>A0AAW3WNB6</accession>
<evidence type="ECO:0000256" key="7">
    <source>
        <dbReference type="ARBA" id="ARBA00023002"/>
    </source>
</evidence>
<evidence type="ECO:0000256" key="3">
    <source>
        <dbReference type="ARBA" id="ARBA00007588"/>
    </source>
</evidence>
<dbReference type="PANTHER" id="PTHR42802">
    <property type="entry name" value="MONOOXYGENASE"/>
    <property type="match status" value="1"/>
</dbReference>
<dbReference type="Pfam" id="PF13434">
    <property type="entry name" value="Lys_Orn_oxgnase"/>
    <property type="match status" value="1"/>
</dbReference>
<name>A0AAW3WNB6_SERFO</name>
<dbReference type="InterPro" id="IPR036188">
    <property type="entry name" value="FAD/NAD-bd_sf"/>
</dbReference>